<dbReference type="AlphaFoldDB" id="A0A498N1Z1"/>
<reference evidence="1 2" key="1">
    <citation type="submission" date="2018-03" db="EMBL/GenBank/DDBJ databases">
        <title>Draft genome sequence of Rohu Carp (Labeo rohita).</title>
        <authorList>
            <person name="Das P."/>
            <person name="Kushwaha B."/>
            <person name="Joshi C.G."/>
            <person name="Kumar D."/>
            <person name="Nagpure N.S."/>
            <person name="Sahoo L."/>
            <person name="Das S.P."/>
            <person name="Bit A."/>
            <person name="Patnaik S."/>
            <person name="Meher P.K."/>
            <person name="Jayasankar P."/>
            <person name="Koringa P.G."/>
            <person name="Patel N.V."/>
            <person name="Hinsu A.T."/>
            <person name="Kumar R."/>
            <person name="Pandey M."/>
            <person name="Agarwal S."/>
            <person name="Srivastava S."/>
            <person name="Singh M."/>
            <person name="Iquebal M.A."/>
            <person name="Jaiswal S."/>
            <person name="Angadi U.B."/>
            <person name="Kumar N."/>
            <person name="Raza M."/>
            <person name="Shah T.M."/>
            <person name="Rai A."/>
            <person name="Jena J.K."/>
        </authorList>
    </citation>
    <scope>NUCLEOTIDE SEQUENCE [LARGE SCALE GENOMIC DNA]</scope>
    <source>
        <strain evidence="1">DASCIFA01</strain>
        <tissue evidence="1">Testis</tissue>
    </source>
</reference>
<dbReference type="Gene3D" id="3.40.50.150">
    <property type="entry name" value="Vaccinia Virus protein VP39"/>
    <property type="match status" value="2"/>
</dbReference>
<name>A0A498N1Z1_LABRO</name>
<accession>A0A498N1Z1</accession>
<comment type="caution">
    <text evidence="1">The sequence shown here is derived from an EMBL/GenBank/DDBJ whole genome shotgun (WGS) entry which is preliminary data.</text>
</comment>
<dbReference type="STRING" id="84645.A0A498N1Z1"/>
<dbReference type="Proteomes" id="UP000290572">
    <property type="component" value="Unassembled WGS sequence"/>
</dbReference>
<sequence>MANSSRTFSDVRNVILSAHKNTGAQDKVGFYDTWAENYEQDVALLDYRAPLLAAECVSSFFRGDREKAAVLDVACGTGLVSAHRCLFGCHVAISDCCKKETYDIVIIVGALSVGQVPLTVIRELWDVTKPGGYVCMTTRGNTDNQEYKAELEQLIRALEEEQKWSRVTVVEVEEWEKAVSEQDSGYIPGAIYLYQKS</sequence>
<dbReference type="InterPro" id="IPR029063">
    <property type="entry name" value="SAM-dependent_MTases_sf"/>
</dbReference>
<proteinExistence type="predicted"/>
<protein>
    <submittedName>
        <fullName evidence="1">Williams-Beuren syndrome chromosomal region 27</fullName>
    </submittedName>
</protein>
<organism evidence="1 2">
    <name type="scientific">Labeo rohita</name>
    <name type="common">Indian major carp</name>
    <name type="synonym">Cyprinus rohita</name>
    <dbReference type="NCBI Taxonomy" id="84645"/>
    <lineage>
        <taxon>Eukaryota</taxon>
        <taxon>Metazoa</taxon>
        <taxon>Chordata</taxon>
        <taxon>Craniata</taxon>
        <taxon>Vertebrata</taxon>
        <taxon>Euteleostomi</taxon>
        <taxon>Actinopterygii</taxon>
        <taxon>Neopterygii</taxon>
        <taxon>Teleostei</taxon>
        <taxon>Ostariophysi</taxon>
        <taxon>Cypriniformes</taxon>
        <taxon>Cyprinidae</taxon>
        <taxon>Labeoninae</taxon>
        <taxon>Labeonini</taxon>
        <taxon>Labeo</taxon>
    </lineage>
</organism>
<evidence type="ECO:0000313" key="2">
    <source>
        <dbReference type="Proteomes" id="UP000290572"/>
    </source>
</evidence>
<keyword evidence="2" id="KW-1185">Reference proteome</keyword>
<gene>
    <name evidence="1" type="ORF">ROHU_020533</name>
</gene>
<evidence type="ECO:0000313" key="1">
    <source>
        <dbReference type="EMBL" id="RXN27080.1"/>
    </source>
</evidence>
<dbReference type="EMBL" id="QBIY01012082">
    <property type="protein sequence ID" value="RXN27080.1"/>
    <property type="molecule type" value="Genomic_DNA"/>
</dbReference>
<dbReference type="SUPFAM" id="SSF53335">
    <property type="entry name" value="S-adenosyl-L-methionine-dependent methyltransferases"/>
    <property type="match status" value="1"/>
</dbReference>